<accession>A0A0J1HC98</accession>
<reference evidence="1 2" key="1">
    <citation type="submission" date="2015-05" db="EMBL/GenBank/DDBJ databases">
        <title>Photobacterium galathea sp. nov.</title>
        <authorList>
            <person name="Machado H."/>
            <person name="Gram L."/>
        </authorList>
    </citation>
    <scope>NUCLEOTIDE SEQUENCE [LARGE SCALE GENOMIC DNA]</scope>
    <source>
        <strain evidence="1 2">CGMCC 1.12159</strain>
    </source>
</reference>
<proteinExistence type="predicted"/>
<dbReference type="PATRIC" id="fig|1195763.3.peg.770"/>
<organism evidence="1 2">
    <name type="scientific">Photobacterium aquae</name>
    <dbReference type="NCBI Taxonomy" id="1195763"/>
    <lineage>
        <taxon>Bacteria</taxon>
        <taxon>Pseudomonadati</taxon>
        <taxon>Pseudomonadota</taxon>
        <taxon>Gammaproteobacteria</taxon>
        <taxon>Vibrionales</taxon>
        <taxon>Vibrionaceae</taxon>
        <taxon>Photobacterium</taxon>
    </lineage>
</organism>
<comment type="caution">
    <text evidence="1">The sequence shown here is derived from an EMBL/GenBank/DDBJ whole genome shotgun (WGS) entry which is preliminary data.</text>
</comment>
<dbReference type="EMBL" id="LDOT01000002">
    <property type="protein sequence ID" value="KLV09280.1"/>
    <property type="molecule type" value="Genomic_DNA"/>
</dbReference>
<evidence type="ECO:0000313" key="1">
    <source>
        <dbReference type="EMBL" id="KLV09280.1"/>
    </source>
</evidence>
<protein>
    <submittedName>
        <fullName evidence="1">Uncharacterized protein</fullName>
    </submittedName>
</protein>
<dbReference type="AlphaFoldDB" id="A0A0J1HC98"/>
<evidence type="ECO:0000313" key="2">
    <source>
        <dbReference type="Proteomes" id="UP000036097"/>
    </source>
</evidence>
<dbReference type="Proteomes" id="UP000036097">
    <property type="component" value="Unassembled WGS sequence"/>
</dbReference>
<sequence length="109" mass="12306">MMAITAVVAPRACDDRDICGNKQTIWCFFLRLVRGILHLPGGVLTLLPLILHEYFVPTRKLRENPRFFHSYEQNAAGKQGFKAEGKRVHWVPVLLQAEVYLGCISGALI</sequence>
<name>A0A0J1HC98_9GAMM</name>
<gene>
    <name evidence="1" type="ORF">ABT56_03575</name>
</gene>
<keyword evidence="2" id="KW-1185">Reference proteome</keyword>